<feature type="transmembrane region" description="Helical" evidence="7">
    <location>
        <begin position="144"/>
        <end position="177"/>
    </location>
</feature>
<dbReference type="PANTHER" id="PTHR30474">
    <property type="entry name" value="CELL CYCLE PROTEIN"/>
    <property type="match status" value="1"/>
</dbReference>
<dbReference type="GO" id="GO:0005886">
    <property type="term" value="C:plasma membrane"/>
    <property type="evidence" value="ECO:0007669"/>
    <property type="project" value="UniProtKB-SubCell"/>
</dbReference>
<feature type="transmembrane region" description="Helical" evidence="7">
    <location>
        <begin position="100"/>
        <end position="123"/>
    </location>
</feature>
<evidence type="ECO:0000256" key="6">
    <source>
        <dbReference type="ARBA" id="ARBA00023136"/>
    </source>
</evidence>
<feature type="transmembrane region" description="Helical" evidence="7">
    <location>
        <begin position="260"/>
        <end position="287"/>
    </location>
</feature>
<reference evidence="8" key="2">
    <citation type="submission" date="2021-04" db="EMBL/GenBank/DDBJ databases">
        <authorList>
            <person name="Gilroy R."/>
        </authorList>
    </citation>
    <scope>NUCLEOTIDE SEQUENCE</scope>
    <source>
        <strain evidence="8">CHK187-11901</strain>
    </source>
</reference>
<proteinExistence type="predicted"/>
<name>A0A9D2SWI0_9FIRM</name>
<evidence type="ECO:0000256" key="5">
    <source>
        <dbReference type="ARBA" id="ARBA00022989"/>
    </source>
</evidence>
<dbReference type="AlphaFoldDB" id="A0A9D2SWI0"/>
<dbReference type="InterPro" id="IPR018365">
    <property type="entry name" value="Cell_cycle_FtsW-rel_CS"/>
</dbReference>
<dbReference type="PANTHER" id="PTHR30474:SF13">
    <property type="entry name" value="STAGE V SPORULATION PROTEIN E"/>
    <property type="match status" value="1"/>
</dbReference>
<evidence type="ECO:0000256" key="1">
    <source>
        <dbReference type="ARBA" id="ARBA00004651"/>
    </source>
</evidence>
<dbReference type="PROSITE" id="PS00428">
    <property type="entry name" value="FTSW_RODA_SPOVE"/>
    <property type="match status" value="1"/>
</dbReference>
<evidence type="ECO:0000256" key="3">
    <source>
        <dbReference type="ARBA" id="ARBA00022692"/>
    </source>
</evidence>
<evidence type="ECO:0000256" key="2">
    <source>
        <dbReference type="ARBA" id="ARBA00022475"/>
    </source>
</evidence>
<keyword evidence="5 7" id="KW-1133">Transmembrane helix</keyword>
<dbReference type="EMBL" id="DWWM01000050">
    <property type="protein sequence ID" value="HJC36974.1"/>
    <property type="molecule type" value="Genomic_DNA"/>
</dbReference>
<reference evidence="8" key="1">
    <citation type="journal article" date="2021" name="PeerJ">
        <title>Extensive microbial diversity within the chicken gut microbiome revealed by metagenomics and culture.</title>
        <authorList>
            <person name="Gilroy R."/>
            <person name="Ravi A."/>
            <person name="Getino M."/>
            <person name="Pursley I."/>
            <person name="Horton D.L."/>
            <person name="Alikhan N.F."/>
            <person name="Baker D."/>
            <person name="Gharbi K."/>
            <person name="Hall N."/>
            <person name="Watson M."/>
            <person name="Adriaenssens E.M."/>
            <person name="Foster-Nyarko E."/>
            <person name="Jarju S."/>
            <person name="Secka A."/>
            <person name="Antonio M."/>
            <person name="Oren A."/>
            <person name="Chaudhuri R.R."/>
            <person name="La Ragione R."/>
            <person name="Hildebrand F."/>
            <person name="Pallen M.J."/>
        </authorList>
    </citation>
    <scope>NUCLEOTIDE SEQUENCE</scope>
    <source>
        <strain evidence="8">CHK187-11901</strain>
    </source>
</reference>
<protein>
    <submittedName>
        <fullName evidence="8">Lipid II flippase FtsW</fullName>
    </submittedName>
</protein>
<dbReference type="GO" id="GO:0051301">
    <property type="term" value="P:cell division"/>
    <property type="evidence" value="ECO:0007669"/>
    <property type="project" value="InterPro"/>
</dbReference>
<dbReference type="Proteomes" id="UP000823896">
    <property type="component" value="Unassembled WGS sequence"/>
</dbReference>
<keyword evidence="6 7" id="KW-0472">Membrane</keyword>
<feature type="non-terminal residue" evidence="8">
    <location>
        <position position="346"/>
    </location>
</feature>
<dbReference type="NCBIfam" id="TIGR02614">
    <property type="entry name" value="ftsW"/>
    <property type="match status" value="1"/>
</dbReference>
<keyword evidence="4" id="KW-0133">Cell shape</keyword>
<dbReference type="GO" id="GO:0015648">
    <property type="term" value="F:lipid-linked peptidoglycan transporter activity"/>
    <property type="evidence" value="ECO:0007669"/>
    <property type="project" value="TreeGrafter"/>
</dbReference>
<accession>A0A9D2SWI0</accession>
<evidence type="ECO:0000313" key="8">
    <source>
        <dbReference type="EMBL" id="HJC36974.1"/>
    </source>
</evidence>
<dbReference type="GO" id="GO:0008360">
    <property type="term" value="P:regulation of cell shape"/>
    <property type="evidence" value="ECO:0007669"/>
    <property type="project" value="UniProtKB-KW"/>
</dbReference>
<comment type="caution">
    <text evidence="8">The sequence shown here is derived from an EMBL/GenBank/DDBJ whole genome shotgun (WGS) entry which is preliminary data.</text>
</comment>
<evidence type="ECO:0000256" key="7">
    <source>
        <dbReference type="SAM" id="Phobius"/>
    </source>
</evidence>
<dbReference type="GO" id="GO:0009252">
    <property type="term" value="P:peptidoglycan biosynthetic process"/>
    <property type="evidence" value="ECO:0007669"/>
    <property type="project" value="InterPro"/>
</dbReference>
<dbReference type="GO" id="GO:0032153">
    <property type="term" value="C:cell division site"/>
    <property type="evidence" value="ECO:0007669"/>
    <property type="project" value="TreeGrafter"/>
</dbReference>
<evidence type="ECO:0000256" key="4">
    <source>
        <dbReference type="ARBA" id="ARBA00022960"/>
    </source>
</evidence>
<dbReference type="InterPro" id="IPR001182">
    <property type="entry name" value="FtsW/RodA"/>
</dbReference>
<gene>
    <name evidence="8" type="primary">ftsW</name>
    <name evidence="8" type="ORF">H9702_07600</name>
</gene>
<comment type="subcellular location">
    <subcellularLocation>
        <location evidence="1">Cell membrane</location>
        <topology evidence="1">Multi-pass membrane protein</topology>
    </subcellularLocation>
</comment>
<feature type="transmembrane region" description="Helical" evidence="7">
    <location>
        <begin position="74"/>
        <end position="94"/>
    </location>
</feature>
<feature type="transmembrane region" description="Helical" evidence="7">
    <location>
        <begin position="48"/>
        <end position="67"/>
    </location>
</feature>
<organism evidence="8 9">
    <name type="scientific">Candidatus Merdibacter merdavium</name>
    <dbReference type="NCBI Taxonomy" id="2838692"/>
    <lineage>
        <taxon>Bacteria</taxon>
        <taxon>Bacillati</taxon>
        <taxon>Bacillota</taxon>
        <taxon>Erysipelotrichia</taxon>
        <taxon>Erysipelotrichales</taxon>
        <taxon>Erysipelotrichaceae</taxon>
        <taxon>Merdibacter</taxon>
    </lineage>
</organism>
<keyword evidence="2" id="KW-1003">Cell membrane</keyword>
<feature type="transmembrane region" description="Helical" evidence="7">
    <location>
        <begin position="183"/>
        <end position="202"/>
    </location>
</feature>
<dbReference type="Pfam" id="PF01098">
    <property type="entry name" value="FTSW_RODA_SPOVE"/>
    <property type="match status" value="1"/>
</dbReference>
<feature type="transmembrane region" description="Helical" evidence="7">
    <location>
        <begin position="323"/>
        <end position="345"/>
    </location>
</feature>
<evidence type="ECO:0000313" key="9">
    <source>
        <dbReference type="Proteomes" id="UP000823896"/>
    </source>
</evidence>
<keyword evidence="3 7" id="KW-0812">Transmembrane</keyword>
<dbReference type="InterPro" id="IPR013437">
    <property type="entry name" value="FtsW"/>
</dbReference>
<feature type="transmembrane region" description="Helical" evidence="7">
    <location>
        <begin position="299"/>
        <end position="317"/>
    </location>
</feature>
<sequence>MFSRKCRVLTLEILLLVMIGIIMVASSSRVWAEYKFDDPFYYAWRQAIFALLGFGCMWICAHLPICLLRKHARLLFWLSTLTLLLVLIPGLGVMRNGSRSWFGIGSFLIQPSEFFKIAIILYVSDHLAHRQRVKSFRRDLLVPFALIALGFGLILMQPDFGSGIVMACAVVVIILAADAPISYFVRLAFAALSALGALIISAPYRMARITSFLDPWQDPLGSGFQIIQSLFAIAPGGILGSGFDRSMQKHFYLPEPQTDFIFAVFAEEFGFIGCVLLIGLFLSVIHQGVRIARAQKDPFLSYMAVGLTALFAIQVMINLGVVVGLFPVTGITLPFISYGGSSLVVM</sequence>